<organism evidence="7 8">
    <name type="scientific">Spiroplasma clarkii</name>
    <dbReference type="NCBI Taxonomy" id="2139"/>
    <lineage>
        <taxon>Bacteria</taxon>
        <taxon>Bacillati</taxon>
        <taxon>Mycoplasmatota</taxon>
        <taxon>Mollicutes</taxon>
        <taxon>Entomoplasmatales</taxon>
        <taxon>Spiroplasmataceae</taxon>
        <taxon>Spiroplasma</taxon>
    </lineage>
</organism>
<dbReference type="InterPro" id="IPR011033">
    <property type="entry name" value="PRC_barrel-like_sf"/>
</dbReference>
<evidence type="ECO:0000259" key="6">
    <source>
        <dbReference type="Pfam" id="PF01782"/>
    </source>
</evidence>
<dbReference type="SUPFAM" id="SSF50346">
    <property type="entry name" value="PRC-barrel domain"/>
    <property type="match status" value="1"/>
</dbReference>
<dbReference type="GO" id="GO:0006364">
    <property type="term" value="P:rRNA processing"/>
    <property type="evidence" value="ECO:0007669"/>
    <property type="project" value="UniProtKB-UniRule"/>
</dbReference>
<accession>A0A1Y0L225</accession>
<dbReference type="Gene3D" id="2.30.30.240">
    <property type="entry name" value="PRC-barrel domain"/>
    <property type="match status" value="1"/>
</dbReference>
<dbReference type="InterPro" id="IPR011961">
    <property type="entry name" value="RimM"/>
</dbReference>
<keyword evidence="2 5" id="KW-0690">Ribosome biogenesis</keyword>
<dbReference type="GO" id="GO:0043022">
    <property type="term" value="F:ribosome binding"/>
    <property type="evidence" value="ECO:0007669"/>
    <property type="project" value="InterPro"/>
</dbReference>
<evidence type="ECO:0000256" key="2">
    <source>
        <dbReference type="ARBA" id="ARBA00022517"/>
    </source>
</evidence>
<evidence type="ECO:0000256" key="4">
    <source>
        <dbReference type="ARBA" id="ARBA00023186"/>
    </source>
</evidence>
<evidence type="ECO:0000313" key="7">
    <source>
        <dbReference type="EMBL" id="ATX71390.1"/>
    </source>
</evidence>
<dbReference type="InterPro" id="IPR036976">
    <property type="entry name" value="RimM_N_sf"/>
</dbReference>
<dbReference type="GO" id="GO:0005840">
    <property type="term" value="C:ribosome"/>
    <property type="evidence" value="ECO:0007669"/>
    <property type="project" value="InterPro"/>
</dbReference>
<dbReference type="AlphaFoldDB" id="A0A1Y0L225"/>
<dbReference type="NCBIfam" id="TIGR02273">
    <property type="entry name" value="16S_RimM"/>
    <property type="match status" value="1"/>
</dbReference>
<dbReference type="KEGG" id="scla:SCLARK_001557"/>
<comment type="subunit">
    <text evidence="5">Binds ribosomal protein uS19.</text>
</comment>
<comment type="function">
    <text evidence="5">An accessory protein needed during the final step in the assembly of 30S ribosomal subunit, possibly for assembly of the head region. Essential for efficient processing of 16S rRNA. May be needed both before and after RbfA during the maturation of 16S rRNA. It has affinity for free ribosomal 30S subunits but not for 70S ribosomes.</text>
</comment>
<evidence type="ECO:0000313" key="8">
    <source>
        <dbReference type="Proteomes" id="UP000231179"/>
    </source>
</evidence>
<feature type="domain" description="RimM N-terminal" evidence="6">
    <location>
        <begin position="10"/>
        <end position="92"/>
    </location>
</feature>
<name>A0A1Y0L225_9MOLU</name>
<evidence type="ECO:0000256" key="5">
    <source>
        <dbReference type="HAMAP-Rule" id="MF_00014"/>
    </source>
</evidence>
<dbReference type="Pfam" id="PF01782">
    <property type="entry name" value="RimM"/>
    <property type="match status" value="1"/>
</dbReference>
<dbReference type="OrthoDB" id="9810331at2"/>
<keyword evidence="8" id="KW-1185">Reference proteome</keyword>
<evidence type="ECO:0000256" key="3">
    <source>
        <dbReference type="ARBA" id="ARBA00022552"/>
    </source>
</evidence>
<comment type="domain">
    <text evidence="5">The PRC barrel domain binds ribosomal protein uS19.</text>
</comment>
<dbReference type="RefSeq" id="WP_100254928.1">
    <property type="nucleotide sequence ID" value="NZ_CP015819.1"/>
</dbReference>
<dbReference type="HAMAP" id="MF_00014">
    <property type="entry name" value="Ribosome_mat_RimM"/>
    <property type="match status" value="1"/>
</dbReference>
<protein>
    <recommendedName>
        <fullName evidence="5">Ribosome maturation factor RimM</fullName>
    </recommendedName>
</protein>
<dbReference type="EMBL" id="CP024870">
    <property type="protein sequence ID" value="ATX71390.1"/>
    <property type="molecule type" value="Genomic_DNA"/>
</dbReference>
<evidence type="ECO:0000256" key="1">
    <source>
        <dbReference type="ARBA" id="ARBA00022490"/>
    </source>
</evidence>
<keyword evidence="1 5" id="KW-0963">Cytoplasm</keyword>
<dbReference type="Gene3D" id="2.40.30.60">
    <property type="entry name" value="RimM"/>
    <property type="match status" value="1"/>
</dbReference>
<dbReference type="SUPFAM" id="SSF50447">
    <property type="entry name" value="Translation proteins"/>
    <property type="match status" value="1"/>
</dbReference>
<keyword evidence="3 5" id="KW-0698">rRNA processing</keyword>
<keyword evidence="4 5" id="KW-0143">Chaperone</keyword>
<dbReference type="InterPro" id="IPR002676">
    <property type="entry name" value="RimM_N"/>
</dbReference>
<dbReference type="GO" id="GO:0042274">
    <property type="term" value="P:ribosomal small subunit biogenesis"/>
    <property type="evidence" value="ECO:0007669"/>
    <property type="project" value="UniProtKB-UniRule"/>
</dbReference>
<dbReference type="GO" id="GO:0005737">
    <property type="term" value="C:cytoplasm"/>
    <property type="evidence" value="ECO:0007669"/>
    <property type="project" value="UniProtKB-SubCell"/>
</dbReference>
<sequence>MSLLKQLTEIGVLKATHGIKGEFKLWINDDIIFEHSPIGNQLFLQDKKNNFDVYTVEKFYSVKVKQIVKFKEINTIDQAKGLVGQQVFVKTDQNLITVKTTLLGFAVYCQEKLWGHVIELMNNGAYELIKVKNNQVEFWVPCVDKYIVKIDKATNSIYAIDLEMLQ</sequence>
<reference evidence="7 8" key="1">
    <citation type="submission" date="2017-11" db="EMBL/GenBank/DDBJ databases">
        <title>Complete genome sequence of Spiroplasma clarkii CN-5 (DSM 19994).</title>
        <authorList>
            <person name="Tsai Y.-M."/>
            <person name="Chang A."/>
            <person name="Lo W.-S."/>
            <person name="Kuo C.-H."/>
        </authorList>
    </citation>
    <scope>NUCLEOTIDE SEQUENCE [LARGE SCALE GENOMIC DNA]</scope>
    <source>
        <strain evidence="7 8">CN-5</strain>
    </source>
</reference>
<gene>
    <name evidence="5 7" type="primary">rimM</name>
    <name evidence="7" type="ORF">SCLAR_v1c10900</name>
</gene>
<proteinExistence type="inferred from homology"/>
<dbReference type="InterPro" id="IPR009000">
    <property type="entry name" value="Transl_B-barrel_sf"/>
</dbReference>
<dbReference type="PANTHER" id="PTHR33692">
    <property type="entry name" value="RIBOSOME MATURATION FACTOR RIMM"/>
    <property type="match status" value="1"/>
</dbReference>
<comment type="subcellular location">
    <subcellularLocation>
        <location evidence="5">Cytoplasm</location>
    </subcellularLocation>
</comment>
<dbReference type="Proteomes" id="UP000231179">
    <property type="component" value="Chromosome"/>
</dbReference>
<comment type="similarity">
    <text evidence="5">Belongs to the RimM family.</text>
</comment>
<dbReference type="PANTHER" id="PTHR33692:SF1">
    <property type="entry name" value="RIBOSOME MATURATION FACTOR RIMM"/>
    <property type="match status" value="1"/>
</dbReference>